<proteinExistence type="predicted"/>
<feature type="region of interest" description="Disordered" evidence="1">
    <location>
        <begin position="1"/>
        <end position="20"/>
    </location>
</feature>
<dbReference type="WBParaSite" id="ASIM_0002084401-mRNA-1">
    <property type="protein sequence ID" value="ASIM_0002084401-mRNA-1"/>
    <property type="gene ID" value="ASIM_0002084401"/>
</dbReference>
<organism evidence="2">
    <name type="scientific">Anisakis simplex</name>
    <name type="common">Herring worm</name>
    <dbReference type="NCBI Taxonomy" id="6269"/>
    <lineage>
        <taxon>Eukaryota</taxon>
        <taxon>Metazoa</taxon>
        <taxon>Ecdysozoa</taxon>
        <taxon>Nematoda</taxon>
        <taxon>Chromadorea</taxon>
        <taxon>Rhabditida</taxon>
        <taxon>Spirurina</taxon>
        <taxon>Ascaridomorpha</taxon>
        <taxon>Ascaridoidea</taxon>
        <taxon>Anisakidae</taxon>
        <taxon>Anisakis</taxon>
        <taxon>Anisakis simplex complex</taxon>
    </lineage>
</organism>
<dbReference type="AlphaFoldDB" id="A0A0M3KIM5"/>
<evidence type="ECO:0000313" key="2">
    <source>
        <dbReference type="WBParaSite" id="ASIM_0002084401-mRNA-1"/>
    </source>
</evidence>
<reference evidence="2" key="1">
    <citation type="submission" date="2017-02" db="UniProtKB">
        <authorList>
            <consortium name="WormBaseParasite"/>
        </authorList>
    </citation>
    <scope>IDENTIFICATION</scope>
</reference>
<accession>A0A0M3KIM5</accession>
<feature type="region of interest" description="Disordered" evidence="1">
    <location>
        <begin position="92"/>
        <end position="111"/>
    </location>
</feature>
<feature type="compositionally biased region" description="Basic and acidic residues" evidence="1">
    <location>
        <begin position="9"/>
        <end position="20"/>
    </location>
</feature>
<name>A0A0M3KIM5_ANISI</name>
<evidence type="ECO:0000256" key="1">
    <source>
        <dbReference type="SAM" id="MobiDB-lite"/>
    </source>
</evidence>
<sequence length="140" mass="14943">LKGATTPSPRDKTRHELDSEKKKMIMEWMERTGNAPTAVAPSEQPIVTRSMKDDEEALMSYAQTPSKELISMNEQFADNAWNCDGAAGDDRLSAGMGAGEGGESMLDGDGIVGHIEHPLSILSLDKTSASTSAKSSSENV</sequence>
<protein>
    <submittedName>
        <fullName evidence="2">Remorin_C domain-containing protein</fullName>
    </submittedName>
</protein>